<evidence type="ECO:0000256" key="1">
    <source>
        <dbReference type="SAM" id="Phobius"/>
    </source>
</evidence>
<keyword evidence="3" id="KW-1185">Reference proteome</keyword>
<dbReference type="AlphaFoldDB" id="A0A183U0N7"/>
<evidence type="ECO:0000313" key="3">
    <source>
        <dbReference type="Proteomes" id="UP000050794"/>
    </source>
</evidence>
<keyword evidence="1" id="KW-1133">Transmembrane helix</keyword>
<name>A0A183U0N7_TOXCA</name>
<gene>
    <name evidence="2" type="ORF">TCNE_LOCUS2057</name>
</gene>
<sequence>MSASHEHGKLKLPLNVRFHEISDRRIQYSRGTSEFDDKPMQHSFICRLVSIAALCALLLAAVLLCTICTYQFVLNGNVIEIRRSDTPLYISENCGTSVRWPGGDDAVVLLSYVSHLEVRSAYIEAVTIRTISAENWLWGSGLQQSYKYVGLGWNSTETRIKNDGEWHKIFFKNNIMLDGDAGKLCALSSVTPVYLTVDAFTQVHCEYGGTRTSSIELQHTAFVCCSKNELCHRHPQRVIE</sequence>
<proteinExistence type="predicted"/>
<protein>
    <submittedName>
        <fullName evidence="4">C-type lectin domain-containing protein</fullName>
    </submittedName>
</protein>
<evidence type="ECO:0000313" key="4">
    <source>
        <dbReference type="WBParaSite" id="TCNE_0000205701-mRNA-1"/>
    </source>
</evidence>
<keyword evidence="1" id="KW-0812">Transmembrane</keyword>
<keyword evidence="1" id="KW-0472">Membrane</keyword>
<organism evidence="3 4">
    <name type="scientific">Toxocara canis</name>
    <name type="common">Canine roundworm</name>
    <dbReference type="NCBI Taxonomy" id="6265"/>
    <lineage>
        <taxon>Eukaryota</taxon>
        <taxon>Metazoa</taxon>
        <taxon>Ecdysozoa</taxon>
        <taxon>Nematoda</taxon>
        <taxon>Chromadorea</taxon>
        <taxon>Rhabditida</taxon>
        <taxon>Spirurina</taxon>
        <taxon>Ascaridomorpha</taxon>
        <taxon>Ascaridoidea</taxon>
        <taxon>Toxocaridae</taxon>
        <taxon>Toxocara</taxon>
    </lineage>
</organism>
<reference evidence="2 3" key="2">
    <citation type="submission" date="2018-11" db="EMBL/GenBank/DDBJ databases">
        <authorList>
            <consortium name="Pathogen Informatics"/>
        </authorList>
    </citation>
    <scope>NUCLEOTIDE SEQUENCE [LARGE SCALE GENOMIC DNA]</scope>
</reference>
<reference evidence="4" key="1">
    <citation type="submission" date="2016-06" db="UniProtKB">
        <authorList>
            <consortium name="WormBaseParasite"/>
        </authorList>
    </citation>
    <scope>IDENTIFICATION</scope>
</reference>
<dbReference type="EMBL" id="UYWY01001873">
    <property type="protein sequence ID" value="VDM27374.1"/>
    <property type="molecule type" value="Genomic_DNA"/>
</dbReference>
<feature type="transmembrane region" description="Helical" evidence="1">
    <location>
        <begin position="48"/>
        <end position="73"/>
    </location>
</feature>
<evidence type="ECO:0000313" key="2">
    <source>
        <dbReference type="EMBL" id="VDM27374.1"/>
    </source>
</evidence>
<dbReference type="Proteomes" id="UP000050794">
    <property type="component" value="Unassembled WGS sequence"/>
</dbReference>
<dbReference type="WBParaSite" id="TCNE_0000205701-mRNA-1">
    <property type="protein sequence ID" value="TCNE_0000205701-mRNA-1"/>
    <property type="gene ID" value="TCNE_0000205701"/>
</dbReference>
<accession>A0A183U0N7</accession>